<dbReference type="SUPFAM" id="SSF51735">
    <property type="entry name" value="NAD(P)-binding Rossmann-fold domains"/>
    <property type="match status" value="1"/>
</dbReference>
<dbReference type="RefSeq" id="WP_066654727.1">
    <property type="nucleotide sequence ID" value="NZ_CBCSCL010000044.1"/>
</dbReference>
<dbReference type="OrthoDB" id="20590at2"/>
<proteinExistence type="inferred from homology"/>
<name>A0A193G9T8_9BORD</name>
<dbReference type="GO" id="GO:0016491">
    <property type="term" value="F:oxidoreductase activity"/>
    <property type="evidence" value="ECO:0007669"/>
    <property type="project" value="UniProtKB-KW"/>
</dbReference>
<keyword evidence="4" id="KW-1185">Reference proteome</keyword>
<dbReference type="Pfam" id="PF13561">
    <property type="entry name" value="adh_short_C2"/>
    <property type="match status" value="1"/>
</dbReference>
<dbReference type="KEGG" id="bfz:BAU07_05240"/>
<gene>
    <name evidence="3" type="ORF">BAU07_05240</name>
</gene>
<dbReference type="PRINTS" id="PR00081">
    <property type="entry name" value="GDHRDH"/>
</dbReference>
<dbReference type="PRINTS" id="PR00080">
    <property type="entry name" value="SDRFAMILY"/>
</dbReference>
<dbReference type="Gene3D" id="3.40.50.720">
    <property type="entry name" value="NAD(P)-binding Rossmann-like Domain"/>
    <property type="match status" value="1"/>
</dbReference>
<dbReference type="InterPro" id="IPR036291">
    <property type="entry name" value="NAD(P)-bd_dom_sf"/>
</dbReference>
<dbReference type="PANTHER" id="PTHR43639:SF1">
    <property type="entry name" value="SHORT-CHAIN DEHYDROGENASE_REDUCTASE FAMILY PROTEIN"/>
    <property type="match status" value="1"/>
</dbReference>
<evidence type="ECO:0000256" key="2">
    <source>
        <dbReference type="ARBA" id="ARBA00023002"/>
    </source>
</evidence>
<dbReference type="Proteomes" id="UP000091926">
    <property type="component" value="Chromosome"/>
</dbReference>
<dbReference type="AlphaFoldDB" id="A0A193G9T8"/>
<dbReference type="NCBIfam" id="NF004777">
    <property type="entry name" value="PRK06123.1"/>
    <property type="match status" value="1"/>
</dbReference>
<protein>
    <submittedName>
        <fullName evidence="3">NAD(P)-dependent oxidoreductase</fullName>
    </submittedName>
</protein>
<organism evidence="3 4">
    <name type="scientific">Bordetella flabilis</name>
    <dbReference type="NCBI Taxonomy" id="463014"/>
    <lineage>
        <taxon>Bacteria</taxon>
        <taxon>Pseudomonadati</taxon>
        <taxon>Pseudomonadota</taxon>
        <taxon>Betaproteobacteria</taxon>
        <taxon>Burkholderiales</taxon>
        <taxon>Alcaligenaceae</taxon>
        <taxon>Bordetella</taxon>
    </lineage>
</organism>
<evidence type="ECO:0000313" key="4">
    <source>
        <dbReference type="Proteomes" id="UP000091926"/>
    </source>
</evidence>
<dbReference type="STRING" id="463014.BAU07_05240"/>
<dbReference type="InterPro" id="IPR002347">
    <property type="entry name" value="SDR_fam"/>
</dbReference>
<accession>A0A193G9T8</accession>
<sequence length="248" mass="25857">MQKVMLVTGASRGIGAATAVMAAQRGYAVCVNYKQNADAAQAVVGRIEAAGGRAVAIKGDMAVESDILALFAAVDEHFGRLDGLVNNAGILERQARLVDMDAGRLRRIFDVNVVAPFLCCREAIGRMSQSRGGQGGVIVNVSSMAARLGSPGEYIDYAASKGAIDTLTIGLSREVAEEGIRVNAVRPGVIDTEIHASGGEPGRVDRVKHSVPLRRGGTAEEVAGAILWFFAPEAAYSTGAFLDVSGGR</sequence>
<evidence type="ECO:0000313" key="3">
    <source>
        <dbReference type="EMBL" id="ANN76600.1"/>
    </source>
</evidence>
<dbReference type="CDD" id="cd05233">
    <property type="entry name" value="SDR_c"/>
    <property type="match status" value="1"/>
</dbReference>
<evidence type="ECO:0000256" key="1">
    <source>
        <dbReference type="ARBA" id="ARBA00006484"/>
    </source>
</evidence>
<reference evidence="3 4" key="1">
    <citation type="submission" date="2016-06" db="EMBL/GenBank/DDBJ databases">
        <title>Complete genome sequences of Bordetella bronchialis and Bordetella flabilis.</title>
        <authorList>
            <person name="LiPuma J.J."/>
            <person name="Spilker T."/>
        </authorList>
    </citation>
    <scope>NUCLEOTIDE SEQUENCE [LARGE SCALE GENOMIC DNA]</scope>
    <source>
        <strain evidence="3 4">AU10664</strain>
    </source>
</reference>
<dbReference type="FunFam" id="3.40.50.720:FF:000084">
    <property type="entry name" value="Short-chain dehydrogenase reductase"/>
    <property type="match status" value="1"/>
</dbReference>
<dbReference type="PANTHER" id="PTHR43639">
    <property type="entry name" value="OXIDOREDUCTASE, SHORT-CHAIN DEHYDROGENASE/REDUCTASE FAMILY (AFU_ORTHOLOGUE AFUA_5G02870)"/>
    <property type="match status" value="1"/>
</dbReference>
<comment type="similarity">
    <text evidence="1">Belongs to the short-chain dehydrogenases/reductases (SDR) family.</text>
</comment>
<keyword evidence="2" id="KW-0560">Oxidoreductase</keyword>
<dbReference type="EMBL" id="CP016172">
    <property type="protein sequence ID" value="ANN76600.1"/>
    <property type="molecule type" value="Genomic_DNA"/>
</dbReference>